<name>A0AAV5UL80_9BILA</name>
<feature type="non-terminal residue" evidence="2">
    <location>
        <position position="148"/>
    </location>
</feature>
<evidence type="ECO:0000313" key="3">
    <source>
        <dbReference type="Proteomes" id="UP001432027"/>
    </source>
</evidence>
<dbReference type="Proteomes" id="UP001432027">
    <property type="component" value="Unassembled WGS sequence"/>
</dbReference>
<protein>
    <submittedName>
        <fullName evidence="2">Uncharacterized protein</fullName>
    </submittedName>
</protein>
<dbReference type="AlphaFoldDB" id="A0AAV5UL80"/>
<reference evidence="2" key="1">
    <citation type="submission" date="2023-10" db="EMBL/GenBank/DDBJ databases">
        <title>Genome assembly of Pristionchus species.</title>
        <authorList>
            <person name="Yoshida K."/>
            <person name="Sommer R.J."/>
        </authorList>
    </citation>
    <scope>NUCLEOTIDE SEQUENCE</scope>
    <source>
        <strain evidence="2">RS0144</strain>
    </source>
</reference>
<dbReference type="EMBL" id="BTSX01000006">
    <property type="protein sequence ID" value="GMT06684.1"/>
    <property type="molecule type" value="Genomic_DNA"/>
</dbReference>
<accession>A0AAV5UL80</accession>
<organism evidence="2 3">
    <name type="scientific">Pristionchus entomophagus</name>
    <dbReference type="NCBI Taxonomy" id="358040"/>
    <lineage>
        <taxon>Eukaryota</taxon>
        <taxon>Metazoa</taxon>
        <taxon>Ecdysozoa</taxon>
        <taxon>Nematoda</taxon>
        <taxon>Chromadorea</taxon>
        <taxon>Rhabditida</taxon>
        <taxon>Rhabditina</taxon>
        <taxon>Diplogasteromorpha</taxon>
        <taxon>Diplogasteroidea</taxon>
        <taxon>Neodiplogasteridae</taxon>
        <taxon>Pristionchus</taxon>
    </lineage>
</organism>
<gene>
    <name evidence="2" type="ORF">PENTCL1PPCAC_28858</name>
</gene>
<evidence type="ECO:0000313" key="2">
    <source>
        <dbReference type="EMBL" id="GMT06684.1"/>
    </source>
</evidence>
<feature type="region of interest" description="Disordered" evidence="1">
    <location>
        <begin position="127"/>
        <end position="148"/>
    </location>
</feature>
<comment type="caution">
    <text evidence="2">The sequence shown here is derived from an EMBL/GenBank/DDBJ whole genome shotgun (WGS) entry which is preliminary data.</text>
</comment>
<evidence type="ECO:0000256" key="1">
    <source>
        <dbReference type="SAM" id="MobiDB-lite"/>
    </source>
</evidence>
<sequence>MKISSIRKVVHEIAQRNLPLAATVLEVADQLERRHNLAHGVFSITAATGKTWKEIFAEMPDFVFNEASESYYVEDLESYSAKCQSRKAKQKTKKTRRRTHQLLEFELDRLDLAKTITEEELERRKRAALERERELRKKEKEERRRYTG</sequence>
<keyword evidence="3" id="KW-1185">Reference proteome</keyword>
<proteinExistence type="predicted"/>